<dbReference type="SUPFAM" id="SSF101386">
    <property type="entry name" value="all-alpha NTP pyrophosphatases"/>
    <property type="match status" value="1"/>
</dbReference>
<dbReference type="PIRSF" id="PIRSF030140">
    <property type="entry name" value="UCP030140"/>
    <property type="match status" value="1"/>
</dbReference>
<organism evidence="1 2">
    <name type="scientific">Halobacillus litoralis</name>
    <dbReference type="NCBI Taxonomy" id="45668"/>
    <lineage>
        <taxon>Bacteria</taxon>
        <taxon>Bacillati</taxon>
        <taxon>Bacillota</taxon>
        <taxon>Bacilli</taxon>
        <taxon>Bacillales</taxon>
        <taxon>Bacillaceae</taxon>
        <taxon>Halobacillus</taxon>
    </lineage>
</organism>
<dbReference type="InterPro" id="IPR016947">
    <property type="entry name" value="UCP030140"/>
</dbReference>
<dbReference type="RefSeq" id="WP_128524688.1">
    <property type="nucleotide sequence ID" value="NZ_CP026118.1"/>
</dbReference>
<evidence type="ECO:0000313" key="2">
    <source>
        <dbReference type="Proteomes" id="UP000287756"/>
    </source>
</evidence>
<evidence type="ECO:0008006" key="3">
    <source>
        <dbReference type="Google" id="ProtNLM"/>
    </source>
</evidence>
<dbReference type="KEGG" id="hli:HLI_09225"/>
<dbReference type="EMBL" id="CP026118">
    <property type="protein sequence ID" value="QAS52401.1"/>
    <property type="molecule type" value="Genomic_DNA"/>
</dbReference>
<dbReference type="OrthoDB" id="5506143at2"/>
<gene>
    <name evidence="1" type="ORF">HLI_09225</name>
</gene>
<dbReference type="Gene3D" id="1.10.4010.10">
    <property type="entry name" value="Type II deoxyuridine triphosphatase"/>
    <property type="match status" value="1"/>
</dbReference>
<evidence type="ECO:0000313" key="1">
    <source>
        <dbReference type="EMBL" id="QAS52401.1"/>
    </source>
</evidence>
<proteinExistence type="predicted"/>
<reference evidence="1 2" key="1">
    <citation type="submission" date="2018-01" db="EMBL/GenBank/DDBJ databases">
        <title>The whole genome sequencing and assembly of Halobacillus litoralis ERB031 strain.</title>
        <authorList>
            <person name="Lee S.-J."/>
            <person name="Park M.-K."/>
            <person name="Kim J.-Y."/>
            <person name="Lee Y.-J."/>
            <person name="Yi H."/>
            <person name="Bahn Y.-S."/>
            <person name="Kim J.F."/>
            <person name="Lee D.-W."/>
        </authorList>
    </citation>
    <scope>NUCLEOTIDE SEQUENCE [LARGE SCALE GENOMIC DNA]</scope>
    <source>
        <strain evidence="1 2">ERB 031</strain>
    </source>
</reference>
<dbReference type="AlphaFoldDB" id="A0A410MCE5"/>
<dbReference type="CDD" id="cd11527">
    <property type="entry name" value="NTP-PPase_dUTPase"/>
    <property type="match status" value="1"/>
</dbReference>
<dbReference type="InterPro" id="IPR014871">
    <property type="entry name" value="dUTPase/dCTP_pyrophosphatase"/>
</dbReference>
<accession>A0A410MCE5</accession>
<name>A0A410MCE5_9BACI</name>
<dbReference type="Pfam" id="PF08761">
    <property type="entry name" value="dUTPase_2"/>
    <property type="match status" value="2"/>
</dbReference>
<dbReference type="Proteomes" id="UP000287756">
    <property type="component" value="Chromosome"/>
</dbReference>
<sequence>MNLKKLFEIQGGLDAHIVKEKGLEGQDLLPRKILALQVELGELANEWRGFKFWSNDQEPKTEEWTSEIDSFGKSMPRLRNPLLEEYVDCLHFILSIGLELHVPDEWDLESIVPEKRDEVNDQFLAFNEFLHEDLDDSDWLDIADLFVGLGEMLGFTLEQIEEDYLKKNEVNHQRQLTGY</sequence>
<protein>
    <recommendedName>
        <fullName evidence="3">dUTPase</fullName>
    </recommendedName>
</protein>